<protein>
    <recommendedName>
        <fullName evidence="5">Alginate export domain-containing protein</fullName>
    </recommendedName>
</protein>
<name>I0IG03_PHYMF</name>
<dbReference type="RefSeq" id="WP_014437409.1">
    <property type="nucleotide sequence ID" value="NC_017080.1"/>
</dbReference>
<evidence type="ECO:0000256" key="1">
    <source>
        <dbReference type="SAM" id="MobiDB-lite"/>
    </source>
</evidence>
<feature type="compositionally biased region" description="Pro residues" evidence="1">
    <location>
        <begin position="45"/>
        <end position="58"/>
    </location>
</feature>
<sequence length="452" mass="48151">MNTPARTLLLAAACASTPALGQPAVETPATSGPITELPQESVPTPEGPADPLALPPEEPVVEPDAFDALKNGKVKVNVRGRYEYAEFSTLPEQSNATTVRTRIGYLTGDWLGLQGYIEFEDIRSGNYDIYNAAGLNGVAGRPVIADPEVTELNELWLGYALPAGEGGSPIALNAKAGRQVIVLDDQRFVGHVGWRQDNQTFDAGTFTTDLGLDGLQLFYGYVNQVNRIFAEERDFQSDSHLINVSYAIPGGKKSPGKLSGFAYLLDFDNGAGASSDTFGVRLAGKLPLDDSVSLLYQASWATQSEAGDNPVGYTANYALGDVALAVKNIGTLGAGYELLGSDDGVAAFQTPLGTNHKFNGFADQFLVTPAAGLQDIYFYAKAGFLPKGTNALVAYHLFQPDEGSDDYGSEIDAVLTQKLTENLTVGGKAAYFFGENGRPDVTRLTFDLTLAF</sequence>
<organism evidence="3 4">
    <name type="scientific">Phycisphaera mikurensis (strain NBRC 102666 / KCTC 22515 / FYK2301M01)</name>
    <dbReference type="NCBI Taxonomy" id="1142394"/>
    <lineage>
        <taxon>Bacteria</taxon>
        <taxon>Pseudomonadati</taxon>
        <taxon>Planctomycetota</taxon>
        <taxon>Phycisphaerae</taxon>
        <taxon>Phycisphaerales</taxon>
        <taxon>Phycisphaeraceae</taxon>
        <taxon>Phycisphaera</taxon>
    </lineage>
</organism>
<dbReference type="InterPro" id="IPR023614">
    <property type="entry name" value="Porin_dom_sf"/>
</dbReference>
<feature type="chain" id="PRO_5003629661" description="Alginate export domain-containing protein" evidence="2">
    <location>
        <begin position="22"/>
        <end position="452"/>
    </location>
</feature>
<feature type="region of interest" description="Disordered" evidence="1">
    <location>
        <begin position="21"/>
        <end position="59"/>
    </location>
</feature>
<evidence type="ECO:0000313" key="4">
    <source>
        <dbReference type="Proteomes" id="UP000007881"/>
    </source>
</evidence>
<dbReference type="KEGG" id="phm:PSMK_20320"/>
<dbReference type="STRING" id="1142394.PSMK_20320"/>
<evidence type="ECO:0000256" key="2">
    <source>
        <dbReference type="SAM" id="SignalP"/>
    </source>
</evidence>
<proteinExistence type="predicted"/>
<reference evidence="3 4" key="1">
    <citation type="submission" date="2012-02" db="EMBL/GenBank/DDBJ databases">
        <title>Complete genome sequence of Phycisphaera mikurensis NBRC 102666.</title>
        <authorList>
            <person name="Ankai A."/>
            <person name="Hosoyama A."/>
            <person name="Terui Y."/>
            <person name="Sekine M."/>
            <person name="Fukai R."/>
            <person name="Kato Y."/>
            <person name="Nakamura S."/>
            <person name="Yamada-Narita S."/>
            <person name="Kawakoshi A."/>
            <person name="Fukunaga Y."/>
            <person name="Yamazaki S."/>
            <person name="Fujita N."/>
        </authorList>
    </citation>
    <scope>NUCLEOTIDE SEQUENCE [LARGE SCALE GENOMIC DNA]</scope>
    <source>
        <strain evidence="4">NBRC 102666 / KCTC 22515 / FYK2301M01</strain>
    </source>
</reference>
<evidence type="ECO:0000313" key="3">
    <source>
        <dbReference type="EMBL" id="BAM04191.1"/>
    </source>
</evidence>
<dbReference type="Gene3D" id="2.40.160.10">
    <property type="entry name" value="Porin"/>
    <property type="match status" value="1"/>
</dbReference>
<feature type="signal peptide" evidence="2">
    <location>
        <begin position="1"/>
        <end position="21"/>
    </location>
</feature>
<accession>I0IG03</accession>
<dbReference type="PATRIC" id="fig|1142394.8.peg.2095"/>
<dbReference type="AlphaFoldDB" id="I0IG03"/>
<keyword evidence="2" id="KW-0732">Signal</keyword>
<dbReference type="EMBL" id="AP012338">
    <property type="protein sequence ID" value="BAM04191.1"/>
    <property type="molecule type" value="Genomic_DNA"/>
</dbReference>
<dbReference type="eggNOG" id="ENOG502Z7YP">
    <property type="taxonomic scope" value="Bacteria"/>
</dbReference>
<dbReference type="OrthoDB" id="9767539at2"/>
<dbReference type="HOGENOM" id="CLU_045097_0_0_0"/>
<gene>
    <name evidence="3" type="ordered locus">PSMK_20320</name>
</gene>
<dbReference type="Proteomes" id="UP000007881">
    <property type="component" value="Chromosome"/>
</dbReference>
<evidence type="ECO:0008006" key="5">
    <source>
        <dbReference type="Google" id="ProtNLM"/>
    </source>
</evidence>
<keyword evidence="4" id="KW-1185">Reference proteome</keyword>